<proteinExistence type="predicted"/>
<reference evidence="2 3" key="2">
    <citation type="journal article" date="2018" name="New Phytol.">
        <title>High intraspecific genome diversity in the model arbuscular mycorrhizal symbiont Rhizophagus irregularis.</title>
        <authorList>
            <person name="Chen E.C.H."/>
            <person name="Morin E."/>
            <person name="Beaudet D."/>
            <person name="Noel J."/>
            <person name="Yildirir G."/>
            <person name="Ndikumana S."/>
            <person name="Charron P."/>
            <person name="St-Onge C."/>
            <person name="Giorgi J."/>
            <person name="Kruger M."/>
            <person name="Marton T."/>
            <person name="Ropars J."/>
            <person name="Grigoriev I.V."/>
            <person name="Hainaut M."/>
            <person name="Henrissat B."/>
            <person name="Roux C."/>
            <person name="Martin F."/>
            <person name="Corradi N."/>
        </authorList>
    </citation>
    <scope>NUCLEOTIDE SEQUENCE [LARGE SCALE GENOMIC DNA]</scope>
    <source>
        <strain evidence="2 3">DAOM 197198</strain>
    </source>
</reference>
<comment type="caution">
    <text evidence="2">The sequence shown here is derived from an EMBL/GenBank/DDBJ whole genome shotgun (WGS) entry which is preliminary data.</text>
</comment>
<keyword evidence="3" id="KW-1185">Reference proteome</keyword>
<protein>
    <recommendedName>
        <fullName evidence="1">DUF7431 domain-containing protein</fullName>
    </recommendedName>
</protein>
<dbReference type="InterPro" id="IPR055854">
    <property type="entry name" value="DUF7431"/>
</dbReference>
<dbReference type="Pfam" id="PF24209">
    <property type="entry name" value="DUF7431"/>
    <property type="match status" value="1"/>
</dbReference>
<evidence type="ECO:0000313" key="2">
    <source>
        <dbReference type="EMBL" id="POG80819.1"/>
    </source>
</evidence>
<feature type="non-terminal residue" evidence="2">
    <location>
        <position position="217"/>
    </location>
</feature>
<sequence length="217" mass="25683">MKIHYLTTENHNCVLEEVRKPIQYNLNIPSHVKNIIKDKDTDCKIFATVTDIMKSKNDFFTCQILCPSNGKPPSLIIHRVQSSFNIFKKRECKLKIRWMVIGYYRDLNFDFNTRFKVQKNDFNAPDTDNLIEYNSKVPICLGTPVLNEYPKNESLIIGYYYYVQEEMNKIKACTFAYCLEERRLLLNLPKFTFYTLIITNYHNNGICDLITLRKKGY</sequence>
<feature type="domain" description="DUF7431" evidence="1">
    <location>
        <begin position="3"/>
        <end position="214"/>
    </location>
</feature>
<dbReference type="EMBL" id="AUPC02000015">
    <property type="protein sequence ID" value="POG80819.1"/>
    <property type="molecule type" value="Genomic_DNA"/>
</dbReference>
<dbReference type="Proteomes" id="UP000018888">
    <property type="component" value="Unassembled WGS sequence"/>
</dbReference>
<name>A0A2P4QT43_RHIID</name>
<dbReference type="AlphaFoldDB" id="A0A2P4QT43"/>
<reference evidence="2 3" key="1">
    <citation type="journal article" date="2013" name="Proc. Natl. Acad. Sci. U.S.A.">
        <title>Genome of an arbuscular mycorrhizal fungus provides insight into the oldest plant symbiosis.</title>
        <authorList>
            <person name="Tisserant E."/>
            <person name="Malbreil M."/>
            <person name="Kuo A."/>
            <person name="Kohler A."/>
            <person name="Symeonidi A."/>
            <person name="Balestrini R."/>
            <person name="Charron P."/>
            <person name="Duensing N."/>
            <person name="Frei Dit Frey N."/>
            <person name="Gianinazzi-Pearson V."/>
            <person name="Gilbert L.B."/>
            <person name="Handa Y."/>
            <person name="Herr J.R."/>
            <person name="Hijri M."/>
            <person name="Koul R."/>
            <person name="Kawaguchi M."/>
            <person name="Krajinski F."/>
            <person name="Lammers P.J."/>
            <person name="Masclaux F.G."/>
            <person name="Murat C."/>
            <person name="Morin E."/>
            <person name="Ndikumana S."/>
            <person name="Pagni M."/>
            <person name="Petitpierre D."/>
            <person name="Requena N."/>
            <person name="Rosikiewicz P."/>
            <person name="Riley R."/>
            <person name="Saito K."/>
            <person name="San Clemente H."/>
            <person name="Shapiro H."/>
            <person name="van Tuinen D."/>
            <person name="Becard G."/>
            <person name="Bonfante P."/>
            <person name="Paszkowski U."/>
            <person name="Shachar-Hill Y.Y."/>
            <person name="Tuskan G.A."/>
            <person name="Young P.W."/>
            <person name="Sanders I.R."/>
            <person name="Henrissat B."/>
            <person name="Rensing S.A."/>
            <person name="Grigoriev I.V."/>
            <person name="Corradi N."/>
            <person name="Roux C."/>
            <person name="Martin F."/>
        </authorList>
    </citation>
    <scope>NUCLEOTIDE SEQUENCE [LARGE SCALE GENOMIC DNA]</scope>
    <source>
        <strain evidence="2 3">DAOM 197198</strain>
    </source>
</reference>
<organism evidence="2 3">
    <name type="scientific">Rhizophagus irregularis (strain DAOM 181602 / DAOM 197198 / MUCL 43194)</name>
    <name type="common">Arbuscular mycorrhizal fungus</name>
    <name type="synonym">Glomus intraradices</name>
    <dbReference type="NCBI Taxonomy" id="747089"/>
    <lineage>
        <taxon>Eukaryota</taxon>
        <taxon>Fungi</taxon>
        <taxon>Fungi incertae sedis</taxon>
        <taxon>Mucoromycota</taxon>
        <taxon>Glomeromycotina</taxon>
        <taxon>Glomeromycetes</taxon>
        <taxon>Glomerales</taxon>
        <taxon>Glomeraceae</taxon>
        <taxon>Rhizophagus</taxon>
    </lineage>
</organism>
<evidence type="ECO:0000259" key="1">
    <source>
        <dbReference type="Pfam" id="PF24209"/>
    </source>
</evidence>
<gene>
    <name evidence="2" type="ORF">GLOIN_2v1512838</name>
</gene>
<accession>A0A2P4QT43</accession>
<evidence type="ECO:0000313" key="3">
    <source>
        <dbReference type="Proteomes" id="UP000018888"/>
    </source>
</evidence>